<dbReference type="PANTHER" id="PTHR42031">
    <property type="entry name" value="KEY LIME PATHOGENICITY PROTEIN"/>
    <property type="match status" value="1"/>
</dbReference>
<evidence type="ECO:0000313" key="3">
    <source>
        <dbReference type="EMBL" id="KAL3428126.1"/>
    </source>
</evidence>
<accession>A0ABR4PXZ2</accession>
<feature type="region of interest" description="Disordered" evidence="1">
    <location>
        <begin position="321"/>
        <end position="395"/>
    </location>
</feature>
<dbReference type="EMBL" id="JBFCZG010000001">
    <property type="protein sequence ID" value="KAL3428126.1"/>
    <property type="molecule type" value="Genomic_DNA"/>
</dbReference>
<gene>
    <name evidence="3" type="ORF">PVAG01_01635</name>
</gene>
<dbReference type="Pfam" id="PF25438">
    <property type="entry name" value="DUF7896"/>
    <property type="match status" value="1"/>
</dbReference>
<evidence type="ECO:0000259" key="2">
    <source>
        <dbReference type="Pfam" id="PF25438"/>
    </source>
</evidence>
<feature type="domain" description="DUF7896" evidence="2">
    <location>
        <begin position="431"/>
        <end position="521"/>
    </location>
</feature>
<keyword evidence="4" id="KW-1185">Reference proteome</keyword>
<feature type="compositionally biased region" description="Polar residues" evidence="1">
    <location>
        <begin position="34"/>
        <end position="43"/>
    </location>
</feature>
<name>A0ABR4PXZ2_9HELO</name>
<dbReference type="PANTHER" id="PTHR42031:SF1">
    <property type="entry name" value="KEY LIME PATHOGENICITY PROTEIN"/>
    <property type="match status" value="1"/>
</dbReference>
<dbReference type="Proteomes" id="UP001629113">
    <property type="component" value="Unassembled WGS sequence"/>
</dbReference>
<sequence length="641" mass="71194">MSGLRMNDIEQKRQFLLAQLAELEALQPTTAPISSVPSLQQHRSPIHKHHNVPRSISSSGTSMARHASDQRPRNLSQRSAPGSSMARTTSRGTSSARSGNLPFTSTGNVPVPRFETHREQPDVAAWVEQEQPFNPYTYTHQQAASQRRPNLEQVPEHQGNVLEDPADFLNRHGAPTLSITPSPMSIPVELTSNHHSSIGLQQHQHFGIQTPTTPAESLTTATTLASEMSRQNSLCNEPFIHSVEMMKFNSSSSFRTDNLVDENQVAPHFISYPSRRSSKEDQSQIIFGAGGASQNSQFLTSFPSAEALAQFSPSDCLANKMERSESNESTSSTSSSASRHKARLQAQNQYAAKRALAPKGGDEIAMSRESSSQSVSQSPSSAAQDKLAISKPSYVRPKHDRVQCTQCDEYPDGFRGEHELRRHQDRVHKPMVKKWMCVEPTGPEHPKPVLALSRCKTCTHAKKKYGAYYNAAAHLRRAHFRPKSKGRSKSSKTDKDAEKRGGKAGGDWPPMSELKYWMVMVDEPATENSQSQQDDDESEDETPLDDANKAMNADLNFIPQPLNAYQPIQTPLYAMQEMQLSHSQQSIDLYQSTSQNSVFDSFPQAILPNDASATFMFDHSPFLDQSVGLDFVNLNPNFSYQ</sequence>
<feature type="region of interest" description="Disordered" evidence="1">
    <location>
        <begin position="525"/>
        <end position="546"/>
    </location>
</feature>
<feature type="compositionally biased region" description="Acidic residues" evidence="1">
    <location>
        <begin position="533"/>
        <end position="544"/>
    </location>
</feature>
<feature type="region of interest" description="Disordered" evidence="1">
    <location>
        <begin position="478"/>
        <end position="511"/>
    </location>
</feature>
<feature type="compositionally biased region" description="Low complexity" evidence="1">
    <location>
        <begin position="327"/>
        <end position="337"/>
    </location>
</feature>
<reference evidence="3 4" key="1">
    <citation type="submission" date="2024-06" db="EMBL/GenBank/DDBJ databases">
        <title>Complete genome of Phlyctema vagabunda strain 19-DSS-EL-015.</title>
        <authorList>
            <person name="Fiorenzani C."/>
        </authorList>
    </citation>
    <scope>NUCLEOTIDE SEQUENCE [LARGE SCALE GENOMIC DNA]</scope>
    <source>
        <strain evidence="3 4">19-DSS-EL-015</strain>
    </source>
</reference>
<comment type="caution">
    <text evidence="3">The sequence shown here is derived from an EMBL/GenBank/DDBJ whole genome shotgun (WGS) entry which is preliminary data.</text>
</comment>
<dbReference type="InterPro" id="IPR057218">
    <property type="entry name" value="DUF7896"/>
</dbReference>
<organism evidence="3 4">
    <name type="scientific">Phlyctema vagabunda</name>
    <dbReference type="NCBI Taxonomy" id="108571"/>
    <lineage>
        <taxon>Eukaryota</taxon>
        <taxon>Fungi</taxon>
        <taxon>Dikarya</taxon>
        <taxon>Ascomycota</taxon>
        <taxon>Pezizomycotina</taxon>
        <taxon>Leotiomycetes</taxon>
        <taxon>Helotiales</taxon>
        <taxon>Dermateaceae</taxon>
        <taxon>Phlyctema</taxon>
    </lineage>
</organism>
<proteinExistence type="predicted"/>
<feature type="compositionally biased region" description="Basic and acidic residues" evidence="1">
    <location>
        <begin position="491"/>
        <end position="501"/>
    </location>
</feature>
<feature type="compositionally biased region" description="Low complexity" evidence="1">
    <location>
        <begin position="367"/>
        <end position="384"/>
    </location>
</feature>
<feature type="compositionally biased region" description="Low complexity" evidence="1">
    <location>
        <begin position="82"/>
        <end position="99"/>
    </location>
</feature>
<feature type="region of interest" description="Disordered" evidence="1">
    <location>
        <begin position="34"/>
        <end position="113"/>
    </location>
</feature>
<protein>
    <submittedName>
        <fullName evidence="3">Key lime pathogenicity protein</fullName>
    </submittedName>
</protein>
<feature type="compositionally biased region" description="Basic residues" evidence="1">
    <location>
        <begin position="478"/>
        <end position="490"/>
    </location>
</feature>
<evidence type="ECO:0000256" key="1">
    <source>
        <dbReference type="SAM" id="MobiDB-lite"/>
    </source>
</evidence>
<evidence type="ECO:0000313" key="4">
    <source>
        <dbReference type="Proteomes" id="UP001629113"/>
    </source>
</evidence>